<proteinExistence type="predicted"/>
<dbReference type="GO" id="GO:0016491">
    <property type="term" value="F:oxidoreductase activity"/>
    <property type="evidence" value="ECO:0007669"/>
    <property type="project" value="UniProtKB-KW"/>
</dbReference>
<keyword evidence="3" id="KW-1185">Reference proteome</keyword>
<dbReference type="Pfam" id="PF00248">
    <property type="entry name" value="Aldo_ket_red"/>
    <property type="match status" value="1"/>
</dbReference>
<dbReference type="InterPro" id="IPR020471">
    <property type="entry name" value="AKR"/>
</dbReference>
<name>A0ABV9YMP3_9PSEU</name>
<dbReference type="InterPro" id="IPR050523">
    <property type="entry name" value="AKR_Detox_Biosynth"/>
</dbReference>
<protein>
    <submittedName>
        <fullName evidence="2">Aldo/keto reductase family oxidoreductase</fullName>
        <ecNumber evidence="2">1.-.-.-</ecNumber>
    </submittedName>
</protein>
<dbReference type="EC" id="1.-.-.-" evidence="2"/>
<dbReference type="Gene3D" id="3.20.20.100">
    <property type="entry name" value="NADP-dependent oxidoreductase domain"/>
    <property type="match status" value="1"/>
</dbReference>
<comment type="caution">
    <text evidence="2">The sequence shown here is derived from an EMBL/GenBank/DDBJ whole genome shotgun (WGS) entry which is preliminary data.</text>
</comment>
<evidence type="ECO:0000313" key="2">
    <source>
        <dbReference type="EMBL" id="MFC5063283.1"/>
    </source>
</evidence>
<keyword evidence="2" id="KW-0560">Oxidoreductase</keyword>
<accession>A0ABV9YMP3</accession>
<reference evidence="3" key="1">
    <citation type="journal article" date="2019" name="Int. J. Syst. Evol. Microbiol.">
        <title>The Global Catalogue of Microorganisms (GCM) 10K type strain sequencing project: providing services to taxonomists for standard genome sequencing and annotation.</title>
        <authorList>
            <consortium name="The Broad Institute Genomics Platform"/>
            <consortium name="The Broad Institute Genome Sequencing Center for Infectious Disease"/>
            <person name="Wu L."/>
            <person name="Ma J."/>
        </authorList>
    </citation>
    <scope>NUCLEOTIDE SEQUENCE [LARGE SCALE GENOMIC DNA]</scope>
    <source>
        <strain evidence="3">CGMCC 4.7093</strain>
    </source>
</reference>
<organism evidence="2 3">
    <name type="scientific">Actinomycetospora atypica</name>
    <dbReference type="NCBI Taxonomy" id="1290095"/>
    <lineage>
        <taxon>Bacteria</taxon>
        <taxon>Bacillati</taxon>
        <taxon>Actinomycetota</taxon>
        <taxon>Actinomycetes</taxon>
        <taxon>Pseudonocardiales</taxon>
        <taxon>Pseudonocardiaceae</taxon>
        <taxon>Actinomycetospora</taxon>
    </lineage>
</organism>
<dbReference type="InterPro" id="IPR023210">
    <property type="entry name" value="NADP_OxRdtase_dom"/>
</dbReference>
<dbReference type="PANTHER" id="PTHR43364:SF1">
    <property type="entry name" value="OXIDOREDUCTASE YDHF"/>
    <property type="match status" value="1"/>
</dbReference>
<evidence type="ECO:0000259" key="1">
    <source>
        <dbReference type="Pfam" id="PF00248"/>
    </source>
</evidence>
<dbReference type="Proteomes" id="UP001595947">
    <property type="component" value="Unassembled WGS sequence"/>
</dbReference>
<dbReference type="EMBL" id="JBHSIV010000012">
    <property type="protein sequence ID" value="MFC5063283.1"/>
    <property type="molecule type" value="Genomic_DNA"/>
</dbReference>
<evidence type="ECO:0000313" key="3">
    <source>
        <dbReference type="Proteomes" id="UP001595947"/>
    </source>
</evidence>
<dbReference type="PRINTS" id="PR00069">
    <property type="entry name" value="ALDKETRDTASE"/>
</dbReference>
<dbReference type="PANTHER" id="PTHR43364">
    <property type="entry name" value="NADH-SPECIFIC METHYLGLYOXAL REDUCTASE-RELATED"/>
    <property type="match status" value="1"/>
</dbReference>
<dbReference type="SUPFAM" id="SSF51430">
    <property type="entry name" value="NAD(P)-linked oxidoreductase"/>
    <property type="match status" value="1"/>
</dbReference>
<gene>
    <name evidence="2" type="ORF">ACFPBZ_13770</name>
</gene>
<dbReference type="RefSeq" id="WP_378036629.1">
    <property type="nucleotide sequence ID" value="NZ_JBHSIV010000012.1"/>
</dbReference>
<feature type="domain" description="NADP-dependent oxidoreductase" evidence="1">
    <location>
        <begin position="4"/>
        <end position="285"/>
    </location>
</feature>
<sequence>MSSRLVLGCMRIESLDDEAVRSLVGAALDAGITVFDHADIYGSARHACEQRFGDAVRFTPAKREQVVVQSKVGIREGYYDFSREHVERTVDESLAALRVDHLDVLLLHRPDALADPDDTAATLERLVAAGKVREVGVSNHTAGQMDLLQRSLPRRIFVNQLQCGLGHAALIASGLAANIVGLEQSADRDGGVLDACRRDGVVVQAWSPFGDASGRVVLGDRENHPVLNDALDEVAAAHGVSTAAVAVSWLTTHPAGMQVVVGSTRPERIAEAAPGAELRLSRPEWYRLFTAAGHTLP</sequence>
<dbReference type="InterPro" id="IPR036812">
    <property type="entry name" value="NAD(P)_OxRdtase_dom_sf"/>
</dbReference>